<keyword evidence="4" id="KW-1185">Reference proteome</keyword>
<organism evidence="3 4">
    <name type="scientific">Thalictrum thalictroides</name>
    <name type="common">Rue-anemone</name>
    <name type="synonym">Anemone thalictroides</name>
    <dbReference type="NCBI Taxonomy" id="46969"/>
    <lineage>
        <taxon>Eukaryota</taxon>
        <taxon>Viridiplantae</taxon>
        <taxon>Streptophyta</taxon>
        <taxon>Embryophyta</taxon>
        <taxon>Tracheophyta</taxon>
        <taxon>Spermatophyta</taxon>
        <taxon>Magnoliopsida</taxon>
        <taxon>Ranunculales</taxon>
        <taxon>Ranunculaceae</taxon>
        <taxon>Thalictroideae</taxon>
        <taxon>Thalictrum</taxon>
    </lineage>
</organism>
<feature type="region of interest" description="Disordered" evidence="1">
    <location>
        <begin position="52"/>
        <end position="93"/>
    </location>
</feature>
<proteinExistence type="predicted"/>
<evidence type="ECO:0000256" key="2">
    <source>
        <dbReference type="SAM" id="Phobius"/>
    </source>
</evidence>
<dbReference type="Proteomes" id="UP000554482">
    <property type="component" value="Unassembled WGS sequence"/>
</dbReference>
<keyword evidence="2" id="KW-0812">Transmembrane</keyword>
<evidence type="ECO:0000256" key="1">
    <source>
        <dbReference type="SAM" id="MobiDB-lite"/>
    </source>
</evidence>
<keyword evidence="2" id="KW-1133">Transmembrane helix</keyword>
<accession>A0A7J6UU69</accession>
<gene>
    <name evidence="3" type="ORF">FRX31_034299</name>
</gene>
<keyword evidence="2" id="KW-0472">Membrane</keyword>
<protein>
    <recommendedName>
        <fullName evidence="5">Transmembrane protein</fullName>
    </recommendedName>
</protein>
<sequence>MKYQDSSGIQARPCTKDLGPIVNNKLSSGLAVAVVLFVLLSPLDGRKKENKIPLTRQHLLSKPSVKPQNKPREEEEPVMAEETHTVDVKDDGAEMEEGFRLEIEARMIKENKSKIDVYFDKLFELLGLRDEEKLEENSNGGNETIEVIVEEDELFDEMSEG</sequence>
<dbReference type="AlphaFoldDB" id="A0A7J6UU69"/>
<name>A0A7J6UU69_THATH</name>
<feature type="transmembrane region" description="Helical" evidence="2">
    <location>
        <begin position="26"/>
        <end position="43"/>
    </location>
</feature>
<comment type="caution">
    <text evidence="3">The sequence shown here is derived from an EMBL/GenBank/DDBJ whole genome shotgun (WGS) entry which is preliminary data.</text>
</comment>
<feature type="compositionally biased region" description="Basic and acidic residues" evidence="1">
    <location>
        <begin position="81"/>
        <end position="93"/>
    </location>
</feature>
<evidence type="ECO:0000313" key="3">
    <source>
        <dbReference type="EMBL" id="KAF5176116.1"/>
    </source>
</evidence>
<reference evidence="3 4" key="1">
    <citation type="submission" date="2020-06" db="EMBL/GenBank/DDBJ databases">
        <title>Transcriptomic and genomic resources for Thalictrum thalictroides and T. hernandezii: Facilitating candidate gene discovery in an emerging model plant lineage.</title>
        <authorList>
            <person name="Arias T."/>
            <person name="Riano-Pachon D.M."/>
            <person name="Di Stilio V.S."/>
        </authorList>
    </citation>
    <scope>NUCLEOTIDE SEQUENCE [LARGE SCALE GENOMIC DNA]</scope>
    <source>
        <strain evidence="4">cv. WT478/WT964</strain>
        <tissue evidence="3">Leaves</tissue>
    </source>
</reference>
<evidence type="ECO:0000313" key="4">
    <source>
        <dbReference type="Proteomes" id="UP000554482"/>
    </source>
</evidence>
<evidence type="ECO:0008006" key="5">
    <source>
        <dbReference type="Google" id="ProtNLM"/>
    </source>
</evidence>
<dbReference type="EMBL" id="JABWDY010043196">
    <property type="protein sequence ID" value="KAF5176116.1"/>
    <property type="molecule type" value="Genomic_DNA"/>
</dbReference>